<evidence type="ECO:0000256" key="1">
    <source>
        <dbReference type="ARBA" id="ARBA00000073"/>
    </source>
</evidence>
<dbReference type="InterPro" id="IPR050188">
    <property type="entry name" value="RluA_PseudoU_synthase"/>
</dbReference>
<evidence type="ECO:0000313" key="7">
    <source>
        <dbReference type="Proteomes" id="UP000230886"/>
    </source>
</evidence>
<reference evidence="6 7" key="1">
    <citation type="submission" date="2017-07" db="EMBL/GenBank/DDBJ databases">
        <title>Draft sequence of Rhodococcus enclensis 23b-28.</title>
        <authorList>
            <person name="Besaury L."/>
            <person name="Sancelme M."/>
            <person name="Amato P."/>
            <person name="Lallement A."/>
            <person name="Delort A.-M."/>
        </authorList>
    </citation>
    <scope>NUCLEOTIDE SEQUENCE [LARGE SCALE GENOMIC DNA]</scope>
    <source>
        <strain evidence="6 7">23b-28</strain>
    </source>
</reference>
<reference evidence="5" key="2">
    <citation type="submission" date="2023-02" db="EMBL/GenBank/DDBJ databases">
        <title>A novel hydrolase synthesized by Rhodococcus erythropolis HQ is responsible for the detoxification of Zearalenone.</title>
        <authorList>
            <person name="Hu J."/>
            <person name="Xu J."/>
        </authorList>
    </citation>
    <scope>NUCLEOTIDE SEQUENCE</scope>
    <source>
        <strain evidence="5">HQ</strain>
    </source>
</reference>
<protein>
    <recommendedName>
        <fullName evidence="2">RNA pseudouridylate synthase</fullName>
    </recommendedName>
    <alternativeName>
        <fullName evidence="3">RNA-uridine isomerase</fullName>
    </alternativeName>
</protein>
<dbReference type="GO" id="GO:0009982">
    <property type="term" value="F:pseudouridine synthase activity"/>
    <property type="evidence" value="ECO:0007669"/>
    <property type="project" value="InterPro"/>
</dbReference>
<organism evidence="6 7">
    <name type="scientific">Rhodococcus qingshengii</name>
    <dbReference type="NCBI Taxonomy" id="334542"/>
    <lineage>
        <taxon>Bacteria</taxon>
        <taxon>Bacillati</taxon>
        <taxon>Actinomycetota</taxon>
        <taxon>Actinomycetes</taxon>
        <taxon>Mycobacteriales</taxon>
        <taxon>Nocardiaceae</taxon>
        <taxon>Rhodococcus</taxon>
        <taxon>Rhodococcus erythropolis group</taxon>
    </lineage>
</organism>
<accession>A0A1C4CX86</accession>
<dbReference type="EMBL" id="JARDXE010000004">
    <property type="protein sequence ID" value="MDE8644834.1"/>
    <property type="molecule type" value="Genomic_DNA"/>
</dbReference>
<dbReference type="SUPFAM" id="SSF55120">
    <property type="entry name" value="Pseudouridine synthase"/>
    <property type="match status" value="1"/>
</dbReference>
<evidence type="ECO:0000259" key="4">
    <source>
        <dbReference type="Pfam" id="PF00849"/>
    </source>
</evidence>
<evidence type="ECO:0000256" key="2">
    <source>
        <dbReference type="ARBA" id="ARBA00031870"/>
    </source>
</evidence>
<dbReference type="PANTHER" id="PTHR21600">
    <property type="entry name" value="MITOCHONDRIAL RNA PSEUDOURIDINE SYNTHASE"/>
    <property type="match status" value="1"/>
</dbReference>
<evidence type="ECO:0000313" key="6">
    <source>
        <dbReference type="EMBL" id="PCK24554.1"/>
    </source>
</evidence>
<comment type="catalytic activity">
    <reaction evidence="1">
        <text>a uridine in RNA = a pseudouridine in RNA</text>
        <dbReference type="Rhea" id="RHEA:48348"/>
        <dbReference type="Rhea" id="RHEA-COMP:12068"/>
        <dbReference type="Rhea" id="RHEA-COMP:12069"/>
        <dbReference type="ChEBI" id="CHEBI:65314"/>
        <dbReference type="ChEBI" id="CHEBI:65315"/>
    </reaction>
</comment>
<dbReference type="PROSITE" id="PS01129">
    <property type="entry name" value="PSI_RLU"/>
    <property type="match status" value="1"/>
</dbReference>
<dbReference type="InterPro" id="IPR020103">
    <property type="entry name" value="PsdUridine_synth_cat_dom_sf"/>
</dbReference>
<feature type="domain" description="Pseudouridine synthase RsuA/RluA-like" evidence="4">
    <location>
        <begin position="97"/>
        <end position="247"/>
    </location>
</feature>
<dbReference type="GO" id="GO:0000455">
    <property type="term" value="P:enzyme-directed rRNA pseudouridine synthesis"/>
    <property type="evidence" value="ECO:0007669"/>
    <property type="project" value="TreeGrafter"/>
</dbReference>
<comment type="caution">
    <text evidence="6">The sequence shown here is derived from an EMBL/GenBank/DDBJ whole genome shotgun (WGS) entry which is preliminary data.</text>
</comment>
<dbReference type="Gene3D" id="3.30.2350.10">
    <property type="entry name" value="Pseudouridine synthase"/>
    <property type="match status" value="1"/>
</dbReference>
<dbReference type="EMBL" id="NOVD01000027">
    <property type="protein sequence ID" value="PCK24554.1"/>
    <property type="molecule type" value="Genomic_DNA"/>
</dbReference>
<dbReference type="GO" id="GO:0003723">
    <property type="term" value="F:RNA binding"/>
    <property type="evidence" value="ECO:0007669"/>
    <property type="project" value="InterPro"/>
</dbReference>
<dbReference type="InterPro" id="IPR006145">
    <property type="entry name" value="PsdUridine_synth_RsuA/RluA"/>
</dbReference>
<dbReference type="GO" id="GO:0140098">
    <property type="term" value="F:catalytic activity, acting on RNA"/>
    <property type="evidence" value="ECO:0007669"/>
    <property type="project" value="UniProtKB-ARBA"/>
</dbReference>
<dbReference type="Proteomes" id="UP000230886">
    <property type="component" value="Unassembled WGS sequence"/>
</dbReference>
<proteinExistence type="predicted"/>
<sequence length="304" mass="34268">MPKAPLPIRNGLGPDRLRMPAESSARTVLEHLVGEHPGERDLWADLVSAGDVVDEHGRKITSRTPYQPTRFVYFYREPAPEIPVPHEIEILYRDDSILVIDKPHFLATIPRGAHIVESAVVRLRRDLDLPDLAPVHRLDRMTAGVIVFTVTPDLRRPYQELFAEQRIVKEYEAIAGFDPELTFPRTVRSRINKVHGEMTATEIAGEPNSETSIELIEVITDSAGRTLGRYRLLPRTGRTHQLRLHLNSLGVPIVGDNYYPEYLPAVPGDFSTPLRLLARALEYPDPITGQTRRFVSSRSLDAGL</sequence>
<dbReference type="KEGG" id="rqi:C1M55_15880"/>
<dbReference type="Proteomes" id="UP001217325">
    <property type="component" value="Unassembled WGS sequence"/>
</dbReference>
<dbReference type="InterPro" id="IPR006224">
    <property type="entry name" value="PsdUridine_synth_RluA-like_CS"/>
</dbReference>
<dbReference type="PANTHER" id="PTHR21600:SF84">
    <property type="entry name" value="PSEUDOURIDINE SYNTHASE RSUA_RLUA-LIKE DOMAIN-CONTAINING PROTEIN"/>
    <property type="match status" value="1"/>
</dbReference>
<name>A0A1C4CX86_RHOSG</name>
<evidence type="ECO:0000256" key="3">
    <source>
        <dbReference type="ARBA" id="ARBA00033164"/>
    </source>
</evidence>
<dbReference type="AlphaFoldDB" id="A0A1C4CX86"/>
<gene>
    <name evidence="6" type="ORF">CHR55_24990</name>
    <name evidence="5" type="ORF">PXH69_07730</name>
</gene>
<dbReference type="Pfam" id="PF00849">
    <property type="entry name" value="PseudoU_synth_2"/>
    <property type="match status" value="1"/>
</dbReference>
<evidence type="ECO:0000313" key="5">
    <source>
        <dbReference type="EMBL" id="MDE8644834.1"/>
    </source>
</evidence>